<feature type="transmembrane region" description="Helical" evidence="9">
    <location>
        <begin position="234"/>
        <end position="253"/>
    </location>
</feature>
<feature type="transmembrane region" description="Helical" evidence="9">
    <location>
        <begin position="350"/>
        <end position="378"/>
    </location>
</feature>
<feature type="transmembrane region" description="Helical" evidence="9">
    <location>
        <begin position="399"/>
        <end position="419"/>
    </location>
</feature>
<keyword evidence="3" id="KW-0050">Antiport</keyword>
<protein>
    <submittedName>
        <fullName evidence="11">Na+/H+ antiporter NhaC</fullName>
    </submittedName>
</protein>
<dbReference type="Proteomes" id="UP000648182">
    <property type="component" value="Unassembled WGS sequence"/>
</dbReference>
<comment type="caution">
    <text evidence="11">The sequence shown here is derived from an EMBL/GenBank/DDBJ whole genome shotgun (WGS) entry which is preliminary data.</text>
</comment>
<keyword evidence="6 9" id="KW-1133">Transmembrane helix</keyword>
<feature type="transmembrane region" description="Helical" evidence="9">
    <location>
        <begin position="67"/>
        <end position="91"/>
    </location>
</feature>
<dbReference type="InterPro" id="IPR004770">
    <property type="entry name" value="Na/H_antiport_NhaC"/>
</dbReference>
<evidence type="ECO:0000256" key="2">
    <source>
        <dbReference type="ARBA" id="ARBA00022448"/>
    </source>
</evidence>
<dbReference type="EMBL" id="JACSPV010000004">
    <property type="protein sequence ID" value="MBD8004096.1"/>
    <property type="molecule type" value="Genomic_DNA"/>
</dbReference>
<feature type="transmembrane region" description="Helical" evidence="9">
    <location>
        <begin position="431"/>
        <end position="451"/>
    </location>
</feature>
<feature type="transmembrane region" description="Helical" evidence="9">
    <location>
        <begin position="137"/>
        <end position="163"/>
    </location>
</feature>
<keyword evidence="4" id="KW-1003">Cell membrane</keyword>
<evidence type="ECO:0000256" key="6">
    <source>
        <dbReference type="ARBA" id="ARBA00022989"/>
    </source>
</evidence>
<evidence type="ECO:0000256" key="5">
    <source>
        <dbReference type="ARBA" id="ARBA00022692"/>
    </source>
</evidence>
<feature type="transmembrane region" description="Helical" evidence="9">
    <location>
        <begin position="309"/>
        <end position="330"/>
    </location>
</feature>
<keyword evidence="5 9" id="KW-0812">Transmembrane</keyword>
<dbReference type="RefSeq" id="WP_191809922.1">
    <property type="nucleotide sequence ID" value="NZ_JACSPV010000004.1"/>
</dbReference>
<sequence>MSSQKQQLNIYYAVAPIVILTILAALTIFKWDAGMFIPLLGGIVASAIVGLMAGFKWAELEKFIAQGVARALPAIFILFLIGVIVGTWILSGVIPTIIYYGLGILSPKIFLPAVALITGIVSMTLGSSFTSLATVGLALMAIGSGLGFPAPIVAGAVISGAFLGDKLSPLSDTTNIAPVMADTDLFSHIRHMMWDTIPAFVLSLILYWVVGLNYSTGTASDGKVQEIMQGLDKLFLINPLLLILPLLTLYIVYKRLPAVPSLIFIIALGALAALFVQGSNITQIVNVMTDGYKVDSGIKTIDSLLNRGGITSMLPTIGLVVLATGLGGILDGTGAFRRIIETVASKIKSTGSLILSTIASTFLVGLASGEQYLSIILPARTFRDKYKERGLDTKNLSRCVEAAGTVGINLIPWSVTSVFASQVLGVSPMDFIPFIFFAFLVPIINILYGYLDISIARKDYSQEGFSKQGPAKESTLKSIM</sequence>
<evidence type="ECO:0000256" key="3">
    <source>
        <dbReference type="ARBA" id="ARBA00022449"/>
    </source>
</evidence>
<evidence type="ECO:0000256" key="4">
    <source>
        <dbReference type="ARBA" id="ARBA00022475"/>
    </source>
</evidence>
<keyword evidence="12" id="KW-1185">Reference proteome</keyword>
<organism evidence="11 12">
    <name type="scientific">Bacillus norwichensis</name>
    <dbReference type="NCBI Taxonomy" id="2762217"/>
    <lineage>
        <taxon>Bacteria</taxon>
        <taxon>Bacillati</taxon>
        <taxon>Bacillota</taxon>
        <taxon>Bacilli</taxon>
        <taxon>Bacillales</taxon>
        <taxon>Bacillaceae</taxon>
        <taxon>Bacillus</taxon>
    </lineage>
</organism>
<dbReference type="NCBIfam" id="TIGR00931">
    <property type="entry name" value="antiport_nhaC"/>
    <property type="match status" value="1"/>
</dbReference>
<comment type="subcellular location">
    <subcellularLocation>
        <location evidence="1">Cell membrane</location>
        <topology evidence="1">Multi-pass membrane protein</topology>
    </subcellularLocation>
</comment>
<dbReference type="PANTHER" id="PTHR33451">
    <property type="entry name" value="MALATE-2H(+)/NA(+)-LACTATE ANTIPORTER"/>
    <property type="match status" value="1"/>
</dbReference>
<dbReference type="InterPro" id="IPR052180">
    <property type="entry name" value="NhaC_Na-H+_Antiporter"/>
</dbReference>
<evidence type="ECO:0000313" key="12">
    <source>
        <dbReference type="Proteomes" id="UP000648182"/>
    </source>
</evidence>
<keyword evidence="7 9" id="KW-0472">Membrane</keyword>
<feature type="transmembrane region" description="Helical" evidence="9">
    <location>
        <begin position="259"/>
        <end position="276"/>
    </location>
</feature>
<evidence type="ECO:0000259" key="10">
    <source>
        <dbReference type="Pfam" id="PF03553"/>
    </source>
</evidence>
<evidence type="ECO:0000256" key="7">
    <source>
        <dbReference type="ARBA" id="ARBA00023136"/>
    </source>
</evidence>
<gene>
    <name evidence="11" type="primary">nhaC</name>
    <name evidence="11" type="ORF">H9631_03310</name>
</gene>
<dbReference type="Pfam" id="PF03553">
    <property type="entry name" value="Na_H_antiporter"/>
    <property type="match status" value="1"/>
</dbReference>
<dbReference type="InterPro" id="IPR018461">
    <property type="entry name" value="Na/H_Antiport_NhaC-like_C"/>
</dbReference>
<feature type="domain" description="Na+/H+ antiporter NhaC-like C-terminal" evidence="10">
    <location>
        <begin position="160"/>
        <end position="451"/>
    </location>
</feature>
<evidence type="ECO:0000256" key="9">
    <source>
        <dbReference type="SAM" id="Phobius"/>
    </source>
</evidence>
<feature type="transmembrane region" description="Helical" evidence="9">
    <location>
        <begin position="196"/>
        <end position="214"/>
    </location>
</feature>
<keyword evidence="2" id="KW-0813">Transport</keyword>
<accession>A0ABR8VH40</accession>
<evidence type="ECO:0000256" key="1">
    <source>
        <dbReference type="ARBA" id="ARBA00004651"/>
    </source>
</evidence>
<reference evidence="11 12" key="1">
    <citation type="submission" date="2020-08" db="EMBL/GenBank/DDBJ databases">
        <title>A Genomic Blueprint of the Chicken Gut Microbiome.</title>
        <authorList>
            <person name="Gilroy R."/>
            <person name="Ravi A."/>
            <person name="Getino M."/>
            <person name="Pursley I."/>
            <person name="Horton D.L."/>
            <person name="Alikhan N.-F."/>
            <person name="Baker D."/>
            <person name="Gharbi K."/>
            <person name="Hall N."/>
            <person name="Watson M."/>
            <person name="Adriaenssens E.M."/>
            <person name="Foster-Nyarko E."/>
            <person name="Jarju S."/>
            <person name="Secka A."/>
            <person name="Antonio M."/>
            <person name="Oren A."/>
            <person name="Chaudhuri R."/>
            <person name="La Ragione R.M."/>
            <person name="Hildebrand F."/>
            <person name="Pallen M.J."/>
        </authorList>
    </citation>
    <scope>NUCLEOTIDE SEQUENCE [LARGE SCALE GENOMIC DNA]</scope>
    <source>
        <strain evidence="11 12">Sa1BUA2</strain>
    </source>
</reference>
<evidence type="ECO:0000313" key="11">
    <source>
        <dbReference type="EMBL" id="MBD8004096.1"/>
    </source>
</evidence>
<comment type="similarity">
    <text evidence="8">Belongs to the NhaC Na(+)/H(+) (TC 2.A.35) antiporter family.</text>
</comment>
<feature type="transmembrane region" description="Helical" evidence="9">
    <location>
        <begin position="35"/>
        <end position="55"/>
    </location>
</feature>
<feature type="transmembrane region" description="Helical" evidence="9">
    <location>
        <begin position="9"/>
        <end position="29"/>
    </location>
</feature>
<dbReference type="PANTHER" id="PTHR33451:SF3">
    <property type="entry name" value="MALATE-2H(+)_NA(+)-LACTATE ANTIPORTER"/>
    <property type="match status" value="1"/>
</dbReference>
<name>A0ABR8VH40_9BACI</name>
<evidence type="ECO:0000256" key="8">
    <source>
        <dbReference type="ARBA" id="ARBA00038435"/>
    </source>
</evidence>
<proteinExistence type="inferred from homology"/>
<feature type="transmembrane region" description="Helical" evidence="9">
    <location>
        <begin position="97"/>
        <end position="125"/>
    </location>
</feature>